<keyword evidence="3" id="KW-0472">Membrane</keyword>
<feature type="domain" description="Glycosyltransferase 2-like" evidence="4">
    <location>
        <begin position="10"/>
        <end position="125"/>
    </location>
</feature>
<dbReference type="EMBL" id="QRXY01000004">
    <property type="protein sequence ID" value="RGU46586.1"/>
    <property type="molecule type" value="Genomic_DNA"/>
</dbReference>
<dbReference type="GO" id="GO:0016757">
    <property type="term" value="F:glycosyltransferase activity"/>
    <property type="evidence" value="ECO:0007669"/>
    <property type="project" value="UniProtKB-KW"/>
</dbReference>
<gene>
    <name evidence="5" type="ORF">DWW65_04055</name>
</gene>
<dbReference type="PANTHER" id="PTHR22916">
    <property type="entry name" value="GLYCOSYLTRANSFERASE"/>
    <property type="match status" value="1"/>
</dbReference>
<proteinExistence type="predicted"/>
<dbReference type="AlphaFoldDB" id="A0A3R5XFX6"/>
<evidence type="ECO:0000313" key="5">
    <source>
        <dbReference type="EMBL" id="RGU46586.1"/>
    </source>
</evidence>
<feature type="transmembrane region" description="Helical" evidence="3">
    <location>
        <begin position="320"/>
        <end position="343"/>
    </location>
</feature>
<keyword evidence="2 5" id="KW-0808">Transferase</keyword>
<evidence type="ECO:0000256" key="2">
    <source>
        <dbReference type="ARBA" id="ARBA00022679"/>
    </source>
</evidence>
<comment type="caution">
    <text evidence="5">The sequence shown here is derived from an EMBL/GenBank/DDBJ whole genome shotgun (WGS) entry which is preliminary data.</text>
</comment>
<name>A0A3R5XFX6_9FIRM</name>
<evidence type="ECO:0000256" key="3">
    <source>
        <dbReference type="SAM" id="Phobius"/>
    </source>
</evidence>
<keyword evidence="1" id="KW-0328">Glycosyltransferase</keyword>
<accession>A0A3R5XFX6</accession>
<reference evidence="5 6" key="1">
    <citation type="submission" date="2018-08" db="EMBL/GenBank/DDBJ databases">
        <title>A genome reference for cultivated species of the human gut microbiota.</title>
        <authorList>
            <person name="Zou Y."/>
            <person name="Xue W."/>
            <person name="Luo G."/>
        </authorList>
    </citation>
    <scope>NUCLEOTIDE SEQUENCE [LARGE SCALE GENOMIC DNA]</scope>
    <source>
        <strain evidence="5 6">AF16-31</strain>
    </source>
</reference>
<dbReference type="Proteomes" id="UP000285693">
    <property type="component" value="Unassembled WGS sequence"/>
</dbReference>
<dbReference type="Pfam" id="PF00535">
    <property type="entry name" value="Glycos_transf_2"/>
    <property type="match status" value="1"/>
</dbReference>
<keyword evidence="3" id="KW-0812">Transmembrane</keyword>
<sequence>MVDRKEKLVSVIVPVHNAEKYLEEAVESVRKQTYTDWELILVENGSADQSLELCLVYEKRDPRIRTICESVRGIAAARNCGMQEARGTRLMFLDSDDYLADPKTIERLVCAMDKEDADIVVCNYARLWGGKILLATDCRILQEWKPGSAEFRFQGFFSAGMLSYVWGKLYRREFLEQHELRFRDYVYAEDKMFSMQCYVREPVYAFVRETGYIYRKNEASVSYRYREDFRKCWPQIAHDLESFLEKQWRTEYEDLVRYTIFFAAFFDAKMEYIRQGRSLKAVWKILKMYGEDPLARRSFRIFAYGKGLERPKAKLWNMMIRGFATAMHLHLYLPLAVGIMLLVDCRIDERLSDTGMRE</sequence>
<dbReference type="Gene3D" id="3.90.550.10">
    <property type="entry name" value="Spore Coat Polysaccharide Biosynthesis Protein SpsA, Chain A"/>
    <property type="match status" value="1"/>
</dbReference>
<dbReference type="SUPFAM" id="SSF53448">
    <property type="entry name" value="Nucleotide-diphospho-sugar transferases"/>
    <property type="match status" value="1"/>
</dbReference>
<evidence type="ECO:0000259" key="4">
    <source>
        <dbReference type="Pfam" id="PF00535"/>
    </source>
</evidence>
<dbReference type="PANTHER" id="PTHR22916:SF51">
    <property type="entry name" value="GLYCOSYLTRANSFERASE EPSH-RELATED"/>
    <property type="match status" value="1"/>
</dbReference>
<evidence type="ECO:0000313" key="6">
    <source>
        <dbReference type="Proteomes" id="UP000285693"/>
    </source>
</evidence>
<keyword evidence="3" id="KW-1133">Transmembrane helix</keyword>
<organism evidence="5 6">
    <name type="scientific">Coprococcus comes</name>
    <dbReference type="NCBI Taxonomy" id="410072"/>
    <lineage>
        <taxon>Bacteria</taxon>
        <taxon>Bacillati</taxon>
        <taxon>Bacillota</taxon>
        <taxon>Clostridia</taxon>
        <taxon>Lachnospirales</taxon>
        <taxon>Lachnospiraceae</taxon>
        <taxon>Coprococcus</taxon>
    </lineage>
</organism>
<dbReference type="InterPro" id="IPR001173">
    <property type="entry name" value="Glyco_trans_2-like"/>
</dbReference>
<evidence type="ECO:0000256" key="1">
    <source>
        <dbReference type="ARBA" id="ARBA00022676"/>
    </source>
</evidence>
<protein>
    <submittedName>
        <fullName evidence="5">Glycosyltransferase family 2 protein</fullName>
    </submittedName>
</protein>
<dbReference type="CDD" id="cd00761">
    <property type="entry name" value="Glyco_tranf_GTA_type"/>
    <property type="match status" value="1"/>
</dbReference>
<dbReference type="InterPro" id="IPR029044">
    <property type="entry name" value="Nucleotide-diphossugar_trans"/>
</dbReference>